<gene>
    <name evidence="2" type="ORF">QYF62_16925</name>
</gene>
<dbReference type="EMBL" id="JAUHTB010000035">
    <property type="protein sequence ID" value="MDN4507721.1"/>
    <property type="molecule type" value="Genomic_DNA"/>
</dbReference>
<keyword evidence="1" id="KW-1133">Transmembrane helix</keyword>
<protein>
    <submittedName>
        <fullName evidence="2">Uncharacterized protein</fullName>
    </submittedName>
</protein>
<keyword evidence="1" id="KW-0812">Transmembrane</keyword>
<keyword evidence="3" id="KW-1185">Reference proteome</keyword>
<feature type="transmembrane region" description="Helical" evidence="1">
    <location>
        <begin position="12"/>
        <end position="33"/>
    </location>
</feature>
<evidence type="ECO:0000313" key="2">
    <source>
        <dbReference type="EMBL" id="MDN4507721.1"/>
    </source>
</evidence>
<reference evidence="2 3" key="1">
    <citation type="submission" date="2023-07" db="EMBL/GenBank/DDBJ databases">
        <title>Strategy for survival of the halotoleranting strain Dietzia MX2 from the Yakshinskoe mineral salts deposit.</title>
        <authorList>
            <person name="Kharitonova M.A."/>
            <person name="Kupriyanova-Ashina F.G."/>
            <person name="Shakirov T.R."/>
            <person name="Vafina M.S."/>
            <person name="Ilinskaya O.N."/>
        </authorList>
    </citation>
    <scope>NUCLEOTIDE SEQUENCE [LARGE SCALE GENOMIC DNA]</scope>
    <source>
        <strain evidence="2 3">MX2</strain>
    </source>
</reference>
<organism evidence="2 3">
    <name type="scientific">Dietzia maris</name>
    <dbReference type="NCBI Taxonomy" id="37915"/>
    <lineage>
        <taxon>Bacteria</taxon>
        <taxon>Bacillati</taxon>
        <taxon>Actinomycetota</taxon>
        <taxon>Actinomycetes</taxon>
        <taxon>Mycobacteriales</taxon>
        <taxon>Dietziaceae</taxon>
        <taxon>Dietzia</taxon>
    </lineage>
</organism>
<accession>A0ABT8H5I7</accession>
<keyword evidence="1" id="KW-0472">Membrane</keyword>
<proteinExistence type="predicted"/>
<sequence>MKRFSRMLKPGWLITLLFISLFAYLCFTMLAPWQLNKYEDLKARNASSLRAAWQGRFRWTK</sequence>
<evidence type="ECO:0000313" key="3">
    <source>
        <dbReference type="Proteomes" id="UP001172702"/>
    </source>
</evidence>
<evidence type="ECO:0000256" key="1">
    <source>
        <dbReference type="SAM" id="Phobius"/>
    </source>
</evidence>
<name>A0ABT8H5I7_9ACTN</name>
<dbReference type="RefSeq" id="WP_172812155.1">
    <property type="nucleotide sequence ID" value="NZ_JAUHTB010000035.1"/>
</dbReference>
<dbReference type="Proteomes" id="UP001172702">
    <property type="component" value="Unassembled WGS sequence"/>
</dbReference>
<comment type="caution">
    <text evidence="2">The sequence shown here is derived from an EMBL/GenBank/DDBJ whole genome shotgun (WGS) entry which is preliminary data.</text>
</comment>